<keyword evidence="10" id="KW-1185">Reference proteome</keyword>
<evidence type="ECO:0000259" key="8">
    <source>
        <dbReference type="Pfam" id="PF03787"/>
    </source>
</evidence>
<comment type="function">
    <text evidence="1">This subunit might be involved in maturation of a crRNA intermediate to its mature form.</text>
</comment>
<dbReference type="EMBL" id="LRFG02000002">
    <property type="protein sequence ID" value="PCO05598.1"/>
    <property type="molecule type" value="Genomic_DNA"/>
</dbReference>
<dbReference type="InterPro" id="IPR010173">
    <property type="entry name" value="CRISPR-assoc_Csm5"/>
</dbReference>
<organism evidence="9 10">
    <name type="scientific">Microbulbifer flavimaris</name>
    <dbReference type="NCBI Taxonomy" id="1781068"/>
    <lineage>
        <taxon>Bacteria</taxon>
        <taxon>Pseudomonadati</taxon>
        <taxon>Pseudomonadota</taxon>
        <taxon>Gammaproteobacteria</taxon>
        <taxon>Cellvibrionales</taxon>
        <taxon>Microbulbiferaceae</taxon>
        <taxon>Microbulbifer</taxon>
    </lineage>
</organism>
<evidence type="ECO:0000313" key="10">
    <source>
        <dbReference type="Proteomes" id="UP000218427"/>
    </source>
</evidence>
<dbReference type="PANTHER" id="PTHR38007:SF1">
    <property type="entry name" value="CRISPR SYSTEM CMS PROTEIN CSM5"/>
    <property type="match status" value="1"/>
</dbReference>
<evidence type="ECO:0000256" key="2">
    <source>
        <dbReference type="ARBA" id="ARBA00006680"/>
    </source>
</evidence>
<dbReference type="PANTHER" id="PTHR38007">
    <property type="entry name" value="CRISPR SYSTEM CMS PROTEIN CSM5"/>
    <property type="match status" value="1"/>
</dbReference>
<accession>A0ABX4I1C5</accession>
<sequence length="614" mass="67656">MANATLLLPAFCPLRAPRRSRRTDWSAIQESGTDGGYRRRAGTSRMADRALFGRQWPRRRVRCDAGRSTAGLCTGCTGLCGGLPVKPFFQQETLTLSTLSPVHLGCDEHYQPTEYVMEDGNLYALGQRALLAALSPEQLASACGADSLVALRSLLYRQRMQLMPHARHVVACSPALQRHYEQVVDKAAQVESRGRRVQNNLEIQRTAFNPHSQQPIIPGSGVKGAIRTALLDAINAGAALSPPAEKYREVRMPRSRELQQQLLDYERVESDPLRHLKVSDGVSECANDLPRCRVHYAVNRKRKPAKQESRANRGPENLLESLAAGLDNAFSLDWQLSSQGLPGADTLEQLAKVCNRFHLPLLRTELDNLAILGIADSGWLTGLRQLLSEELATALKHGRALLLRLGRYNGADSKTLNGVRHIKIMGGKGEKPTFQPAPKTYWLAADAKTQTTGLLPFGWVLLRRPGCQLPATDAFLKRLAAPLQQLAEQESVRKQQRDAALARQAEERAERAQREAEERAEAQARSAALAAMSEQQRSIHTLQERREAGEGRGQGPGCELANDLRGLMQQAIAGWSPADRQALASAAREIYRHLGIDVKKNKKAKAALKELAGD</sequence>
<comment type="similarity">
    <text evidence="2">Belongs to the CRISPR-associated Csm5 family.</text>
</comment>
<feature type="region of interest" description="Disordered" evidence="7">
    <location>
        <begin position="494"/>
        <end position="538"/>
    </location>
</feature>
<feature type="domain" description="CRISPR type III-associated protein" evidence="8">
    <location>
        <begin position="95"/>
        <end position="325"/>
    </location>
</feature>
<reference evidence="9" key="1">
    <citation type="submission" date="2017-08" db="EMBL/GenBank/DDBJ databases">
        <title>Microbulbifer marisrubri sp. nov., a halophilic alphaproteobacterium isolated from marine sediment of the Yellow Sea, China.</title>
        <authorList>
            <person name="Zhang G."/>
            <person name="Xiong Q."/>
        </authorList>
    </citation>
    <scope>NUCLEOTIDE SEQUENCE [LARGE SCALE GENOMIC DNA]</scope>
    <source>
        <strain evidence="9">WRN-8</strain>
    </source>
</reference>
<evidence type="ECO:0000256" key="1">
    <source>
        <dbReference type="ARBA" id="ARBA00003088"/>
    </source>
</evidence>
<evidence type="ECO:0000256" key="7">
    <source>
        <dbReference type="SAM" id="MobiDB-lite"/>
    </source>
</evidence>
<evidence type="ECO:0000256" key="6">
    <source>
        <dbReference type="ARBA" id="ARBA00031720"/>
    </source>
</evidence>
<evidence type="ECO:0000313" key="9">
    <source>
        <dbReference type="EMBL" id="PCO05598.1"/>
    </source>
</evidence>
<comment type="caution">
    <text evidence="9">The sequence shown here is derived from an EMBL/GenBank/DDBJ whole genome shotgun (WGS) entry which is preliminary data.</text>
</comment>
<name>A0ABX4I1C5_9GAMM</name>
<evidence type="ECO:0000256" key="3">
    <source>
        <dbReference type="ARBA" id="ARBA00016113"/>
    </source>
</evidence>
<protein>
    <recommendedName>
        <fullName evidence="3">CRISPR system Cms protein Csm5</fullName>
    </recommendedName>
    <alternativeName>
        <fullName evidence="6">CRISPR type III A-associated protein Csm5</fullName>
    </alternativeName>
</protein>
<dbReference type="Proteomes" id="UP000218427">
    <property type="component" value="Unassembled WGS sequence"/>
</dbReference>
<dbReference type="InterPro" id="IPR005537">
    <property type="entry name" value="RAMP_III_fam"/>
</dbReference>
<feature type="compositionally biased region" description="Basic and acidic residues" evidence="7">
    <location>
        <begin position="504"/>
        <end position="522"/>
    </location>
</feature>
<keyword evidence="4" id="KW-0694">RNA-binding</keyword>
<evidence type="ECO:0000256" key="5">
    <source>
        <dbReference type="ARBA" id="ARBA00023118"/>
    </source>
</evidence>
<keyword evidence="5" id="KW-0051">Antiviral defense</keyword>
<proteinExistence type="inferred from homology"/>
<dbReference type="Pfam" id="PF03787">
    <property type="entry name" value="RAMPs"/>
    <property type="match status" value="1"/>
</dbReference>
<evidence type="ECO:0000256" key="4">
    <source>
        <dbReference type="ARBA" id="ARBA00022884"/>
    </source>
</evidence>
<gene>
    <name evidence="9" type="ORF">AWR36_006160</name>
</gene>